<gene>
    <name evidence="8" type="ORF">GCM10023321_54310</name>
</gene>
<dbReference type="RefSeq" id="WP_185062514.1">
    <property type="nucleotide sequence ID" value="NZ_BAABJP010000030.1"/>
</dbReference>
<keyword evidence="3" id="KW-0378">Hydrolase</keyword>
<evidence type="ECO:0000256" key="5">
    <source>
        <dbReference type="SAM" id="MobiDB-lite"/>
    </source>
</evidence>
<dbReference type="SUPFAM" id="SSF55486">
    <property type="entry name" value="Metalloproteases ('zincins'), catalytic domain"/>
    <property type="match status" value="1"/>
</dbReference>
<keyword evidence="9" id="KW-1185">Reference proteome</keyword>
<dbReference type="Proteomes" id="UP001428817">
    <property type="component" value="Unassembled WGS sequence"/>
</dbReference>
<evidence type="ECO:0000256" key="1">
    <source>
        <dbReference type="ARBA" id="ARBA00022670"/>
    </source>
</evidence>
<feature type="transmembrane region" description="Helical" evidence="6">
    <location>
        <begin position="31"/>
        <end position="52"/>
    </location>
</feature>
<name>A0ABP9QPR2_9PSEU</name>
<keyword evidence="6" id="KW-0472">Membrane</keyword>
<evidence type="ECO:0000256" key="2">
    <source>
        <dbReference type="ARBA" id="ARBA00022723"/>
    </source>
</evidence>
<keyword evidence="2" id="KW-0479">Metal-binding</keyword>
<evidence type="ECO:0000313" key="9">
    <source>
        <dbReference type="Proteomes" id="UP001428817"/>
    </source>
</evidence>
<comment type="caution">
    <text evidence="8">The sequence shown here is derived from an EMBL/GenBank/DDBJ whole genome shotgun (WGS) entry which is preliminary data.</text>
</comment>
<evidence type="ECO:0000259" key="7">
    <source>
        <dbReference type="Pfam" id="PF00413"/>
    </source>
</evidence>
<feature type="domain" description="Peptidase M10 metallopeptidase" evidence="7">
    <location>
        <begin position="230"/>
        <end position="270"/>
    </location>
</feature>
<organism evidence="8 9">
    <name type="scientific">Pseudonocardia eucalypti</name>
    <dbReference type="NCBI Taxonomy" id="648755"/>
    <lineage>
        <taxon>Bacteria</taxon>
        <taxon>Bacillati</taxon>
        <taxon>Actinomycetota</taxon>
        <taxon>Actinomycetes</taxon>
        <taxon>Pseudonocardiales</taxon>
        <taxon>Pseudonocardiaceae</taxon>
        <taxon>Pseudonocardia</taxon>
    </lineage>
</organism>
<evidence type="ECO:0000256" key="3">
    <source>
        <dbReference type="ARBA" id="ARBA00022801"/>
    </source>
</evidence>
<keyword evidence="6" id="KW-0812">Transmembrane</keyword>
<sequence>MSRRLAELDRLDRENLLPAPPRNRLGGRAKLSVLLLALLIGGIVVVDTLHAGPRSPLDELLPTGMFQDRQPAAGSSGAHAFVAQLPNGRPVTYDPCQPIRYVINPAGMPPEAEQLVHESVRAIASASRLTFSYAGATDETPVADRPTRQPQRYGGGWAPVLIAWVDQAQLEAEVPRGESVPNADVEGRGGSTAVTPAGPELTRFVTGEILLSRQAMAHHLGRRGGAPIARAVIMHELGHVVGLDHVSDPRELMAPVNTGQTELGPGDRQGLAIAGAGACWR</sequence>
<dbReference type="Gene3D" id="3.40.390.10">
    <property type="entry name" value="Collagenase (Catalytic Domain)"/>
    <property type="match status" value="1"/>
</dbReference>
<reference evidence="9" key="1">
    <citation type="journal article" date="2019" name="Int. J. Syst. Evol. Microbiol.">
        <title>The Global Catalogue of Microorganisms (GCM) 10K type strain sequencing project: providing services to taxonomists for standard genome sequencing and annotation.</title>
        <authorList>
            <consortium name="The Broad Institute Genomics Platform"/>
            <consortium name="The Broad Institute Genome Sequencing Center for Infectious Disease"/>
            <person name="Wu L."/>
            <person name="Ma J."/>
        </authorList>
    </citation>
    <scope>NUCLEOTIDE SEQUENCE [LARGE SCALE GENOMIC DNA]</scope>
    <source>
        <strain evidence="9">JCM 18303</strain>
    </source>
</reference>
<feature type="region of interest" description="Disordered" evidence="5">
    <location>
        <begin position="175"/>
        <end position="198"/>
    </location>
</feature>
<keyword evidence="4" id="KW-0862">Zinc</keyword>
<evidence type="ECO:0000313" key="8">
    <source>
        <dbReference type="EMBL" id="GAA5164954.1"/>
    </source>
</evidence>
<keyword evidence="1" id="KW-0645">Protease</keyword>
<evidence type="ECO:0000256" key="4">
    <source>
        <dbReference type="ARBA" id="ARBA00022833"/>
    </source>
</evidence>
<keyword evidence="6" id="KW-1133">Transmembrane helix</keyword>
<dbReference type="EMBL" id="BAABJP010000030">
    <property type="protein sequence ID" value="GAA5164954.1"/>
    <property type="molecule type" value="Genomic_DNA"/>
</dbReference>
<evidence type="ECO:0000256" key="6">
    <source>
        <dbReference type="SAM" id="Phobius"/>
    </source>
</evidence>
<dbReference type="InterPro" id="IPR024079">
    <property type="entry name" value="MetalloPept_cat_dom_sf"/>
</dbReference>
<proteinExistence type="predicted"/>
<dbReference type="InterPro" id="IPR001818">
    <property type="entry name" value="Pept_M10_metallopeptidase"/>
</dbReference>
<dbReference type="Pfam" id="PF00413">
    <property type="entry name" value="Peptidase_M10"/>
    <property type="match status" value="1"/>
</dbReference>
<accession>A0ABP9QPR2</accession>
<protein>
    <recommendedName>
        <fullName evidence="7">Peptidase M10 metallopeptidase domain-containing protein</fullName>
    </recommendedName>
</protein>